<dbReference type="Proteomes" id="UP000217343">
    <property type="component" value="Chromosome"/>
</dbReference>
<feature type="region of interest" description="Disordered" evidence="1">
    <location>
        <begin position="123"/>
        <end position="143"/>
    </location>
</feature>
<dbReference type="KEGG" id="mmas:MYMAC_006088"/>
<feature type="compositionally biased region" description="Basic and acidic residues" evidence="1">
    <location>
        <begin position="123"/>
        <end position="134"/>
    </location>
</feature>
<organism evidence="2 3">
    <name type="scientific">Corallococcus macrosporus DSM 14697</name>
    <dbReference type="NCBI Taxonomy" id="1189310"/>
    <lineage>
        <taxon>Bacteria</taxon>
        <taxon>Pseudomonadati</taxon>
        <taxon>Myxococcota</taxon>
        <taxon>Myxococcia</taxon>
        <taxon>Myxococcales</taxon>
        <taxon>Cystobacterineae</taxon>
        <taxon>Myxococcaceae</taxon>
        <taxon>Corallococcus</taxon>
    </lineage>
</organism>
<gene>
    <name evidence="2" type="ORF">MYMAC_006088</name>
</gene>
<proteinExistence type="predicted"/>
<name>A0A250K409_9BACT</name>
<evidence type="ECO:0000256" key="1">
    <source>
        <dbReference type="SAM" id="MobiDB-lite"/>
    </source>
</evidence>
<evidence type="ECO:0000313" key="2">
    <source>
        <dbReference type="EMBL" id="ATB50432.1"/>
    </source>
</evidence>
<dbReference type="EMBL" id="CP022203">
    <property type="protein sequence ID" value="ATB50432.1"/>
    <property type="molecule type" value="Genomic_DNA"/>
</dbReference>
<dbReference type="AlphaFoldDB" id="A0A250K409"/>
<accession>A0A250K409</accession>
<evidence type="ECO:0000313" key="3">
    <source>
        <dbReference type="Proteomes" id="UP000217343"/>
    </source>
</evidence>
<dbReference type="OrthoDB" id="5499406at2"/>
<reference evidence="2 3" key="1">
    <citation type="submission" date="2017-06" db="EMBL/GenBank/DDBJ databases">
        <title>Sequencing and comparative analysis of myxobacterial genomes.</title>
        <authorList>
            <person name="Rupp O."/>
            <person name="Goesmann A."/>
            <person name="Sogaard-Andersen L."/>
        </authorList>
    </citation>
    <scope>NUCLEOTIDE SEQUENCE [LARGE SCALE GENOMIC DNA]</scope>
    <source>
        <strain evidence="2 3">DSM 14697</strain>
    </source>
</reference>
<protein>
    <submittedName>
        <fullName evidence="2">Uncharacterized protein</fullName>
    </submittedName>
</protein>
<sequence>MPYLPLRCDWTHFAPSQETLAVTYDPPDAGRLVSVRLEVRDHANVLVYRSDALDCQGGPAAVTWTGALNVGNDAVQEPFATPLRAPYTLQVDAVIEPEAREGLRQPEDLPNTGLDPVMACEARRDQSLPEEEARALPPPPPTTARVDVLYHSVEVVRGPWLATGEALTRGTHASICHKLNQLGYYAGPPARAAAGTTDLLDKAKERFRRNHGDLRIIAAPTNANFEDALDGALGHAHGALPTLTDDQSAPIAEGTAIPQGNNDPLRVYVEAVGFDEDLANQTDEFLRQIPPNRSRGAINWSALHNKTASEAAKLNRPLVPLEAVIYLKGHDDRRVAAPRAVGEVRVDWSADEPGEDLSHLPLNDRVHTGTRTYVGRVLRSNHVDLHHDGGTNCPAAYGGIRTAANNFRNPFWREPQPYAPHAVPTEDAAAATIWVPAYTNDGAHPNRVGRAGVYLQPSLIAGDRYKVRARLSYQGRPNAMALEAANPVCQYETKPIVVWRRVEVFGVVGWPLRNHGALPAKCQARYAESFLRVDFSRTRYQAITAVLTHQDYVDWLAHIEVHATPVIGPLRAVLDATTLHDACPIVLRNPNAALSSGQKNNLYFFTNNMFSELVSAPNVPSAGGFLLDRIAQRMRTGHAPCGGIIMLEYKLSDDIKEALRTSDGGDVPTTSNGNGALMGIIDQDVNANADFVFTHEVGHCFWLTHHEAASGVVPQHHDQFDHNCMMSYPDWDGRRPQYPHQAPATFDPHFCGKCNLKLRGWDITHADILALDQPTFPDQLSALFYYDRADPGLRWDVELAHVQDAFTRVSRGLFRERFFDRNADFDTWMTDLGNCDIYHHVTHGNVRCAKHKVRVASMGTAVPRYPTWCRNDGAKVNRLSAEERDLCTRTGFAPAPLTEWAKSSLITPKTYWHDLSSVIQWTVDLNDSSQDIEFTYEQLQQAFKQGRKAPRLLAFFSSCLLGWERRFAELFISRGTPYVIAFRSRYQTTQALPFSQRFYRVLRDNDFAPDAIQRAFMTAAGDHPHAEPCLFTAQGITRCSAATRGGQAAFQGCDWSSDAFDAPRFPNP</sequence>
<dbReference type="RefSeq" id="WP_095960643.1">
    <property type="nucleotide sequence ID" value="NZ_CP022203.1"/>
</dbReference>
<keyword evidence="3" id="KW-1185">Reference proteome</keyword>